<proteinExistence type="predicted"/>
<name>A0A2P2SWG0_9PEZI</name>
<evidence type="ECO:0000313" key="1">
    <source>
        <dbReference type="EMBL" id="OBU01140.1"/>
    </source>
</evidence>
<organism evidence="1 2">
    <name type="scientific">Pseudogymnoascus verrucosus</name>
    <dbReference type="NCBI Taxonomy" id="342668"/>
    <lineage>
        <taxon>Eukaryota</taxon>
        <taxon>Fungi</taxon>
        <taxon>Dikarya</taxon>
        <taxon>Ascomycota</taxon>
        <taxon>Pezizomycotina</taxon>
        <taxon>Leotiomycetes</taxon>
        <taxon>Thelebolales</taxon>
        <taxon>Thelebolaceae</taxon>
        <taxon>Pseudogymnoascus</taxon>
    </lineage>
</organism>
<dbReference type="AlphaFoldDB" id="A0A2P2SWG0"/>
<dbReference type="GeneID" id="28834146"/>
<sequence length="80" mass="9348">MCKQVAIRYKGCNCVIVNRRKCAIAKQQTFEAGHSIWCKGGVRNLEEFARCERCRTYAAEQKQKFRKKVRVKPTTQCFCI</sequence>
<protein>
    <submittedName>
        <fullName evidence="1">Uncharacterized protein</fullName>
    </submittedName>
</protein>
<reference evidence="2" key="2">
    <citation type="journal article" date="2018" name="Nat. Commun.">
        <title>Extreme sensitivity to ultraviolet light in the fungal pathogen causing white-nose syndrome of bats.</title>
        <authorList>
            <person name="Palmer J.M."/>
            <person name="Drees K.P."/>
            <person name="Foster J.T."/>
            <person name="Lindner D.L."/>
        </authorList>
    </citation>
    <scope>NUCLEOTIDE SEQUENCE [LARGE SCALE GENOMIC DNA]</scope>
    <source>
        <strain evidence="2">UAMH 10579</strain>
    </source>
</reference>
<dbReference type="Proteomes" id="UP000091956">
    <property type="component" value="Unassembled WGS sequence"/>
</dbReference>
<accession>A0A2P2SWG0</accession>
<dbReference type="RefSeq" id="XP_018134872.1">
    <property type="nucleotide sequence ID" value="XM_018270288.1"/>
</dbReference>
<evidence type="ECO:0000313" key="2">
    <source>
        <dbReference type="Proteomes" id="UP000091956"/>
    </source>
</evidence>
<gene>
    <name evidence="1" type="ORF">VE01_00760</name>
</gene>
<reference evidence="1 2" key="1">
    <citation type="submission" date="2016-03" db="EMBL/GenBank/DDBJ databases">
        <title>Comparative genomics of Pseudogymnoascus destructans, the fungus causing white-nose syndrome of bats.</title>
        <authorList>
            <person name="Palmer J.M."/>
            <person name="Drees K.P."/>
            <person name="Foster J.T."/>
            <person name="Lindner D.L."/>
        </authorList>
    </citation>
    <scope>NUCLEOTIDE SEQUENCE [LARGE SCALE GENOMIC DNA]</scope>
    <source>
        <strain evidence="1 2">UAMH 10579</strain>
    </source>
</reference>
<keyword evidence="2" id="KW-1185">Reference proteome</keyword>
<dbReference type="EMBL" id="KV460207">
    <property type="protein sequence ID" value="OBU01140.1"/>
    <property type="molecule type" value="Genomic_DNA"/>
</dbReference>